<sequence length="74" mass="8581">MNYNQYFQLQYKYIYQCLLEALQDAAFIHPGKLSSPPQSPEPIYENMLGHSPYEKLVKGDTRGKYSFNTNSSIL</sequence>
<name>A0A7R9JLJ7_TIMCA</name>
<evidence type="ECO:0000313" key="1">
    <source>
        <dbReference type="EMBL" id="CAD7581167.1"/>
    </source>
</evidence>
<gene>
    <name evidence="1" type="ORF">TCMB3V08_LOCUS13700</name>
</gene>
<accession>A0A7R9JLJ7</accession>
<protein>
    <submittedName>
        <fullName evidence="1">(California timema) hypothetical protein</fullName>
    </submittedName>
</protein>
<reference evidence="1" key="1">
    <citation type="submission" date="2020-11" db="EMBL/GenBank/DDBJ databases">
        <authorList>
            <person name="Tran Van P."/>
        </authorList>
    </citation>
    <scope>NUCLEOTIDE SEQUENCE</scope>
</reference>
<organism evidence="1">
    <name type="scientific">Timema californicum</name>
    <name type="common">California timema</name>
    <name type="synonym">Walking stick</name>
    <dbReference type="NCBI Taxonomy" id="61474"/>
    <lineage>
        <taxon>Eukaryota</taxon>
        <taxon>Metazoa</taxon>
        <taxon>Ecdysozoa</taxon>
        <taxon>Arthropoda</taxon>
        <taxon>Hexapoda</taxon>
        <taxon>Insecta</taxon>
        <taxon>Pterygota</taxon>
        <taxon>Neoptera</taxon>
        <taxon>Polyneoptera</taxon>
        <taxon>Phasmatodea</taxon>
        <taxon>Timematodea</taxon>
        <taxon>Timematoidea</taxon>
        <taxon>Timematidae</taxon>
        <taxon>Timema</taxon>
    </lineage>
</organism>
<dbReference type="EMBL" id="OE211415">
    <property type="protein sequence ID" value="CAD7581167.1"/>
    <property type="molecule type" value="Genomic_DNA"/>
</dbReference>
<dbReference type="AlphaFoldDB" id="A0A7R9JLJ7"/>
<proteinExistence type="predicted"/>